<dbReference type="PROSITE" id="PS50052">
    <property type="entry name" value="GUANYLATE_KINASE_2"/>
    <property type="match status" value="1"/>
</dbReference>
<dbReference type="SUPFAM" id="SSF52540">
    <property type="entry name" value="P-loop containing nucleoside triphosphate hydrolases"/>
    <property type="match status" value="1"/>
</dbReference>
<keyword evidence="3" id="KW-0808">Transferase</keyword>
<evidence type="ECO:0000256" key="7">
    <source>
        <dbReference type="SAM" id="MobiDB-lite"/>
    </source>
</evidence>
<accession>A0AA36GQG8</accession>
<dbReference type="GO" id="GO:0005524">
    <property type="term" value="F:ATP binding"/>
    <property type="evidence" value="ECO:0007669"/>
    <property type="project" value="UniProtKB-KW"/>
</dbReference>
<sequence length="234" mass="26560">MVTMAADNPKSINNAHRNHQEEPKETYITVMNIRSEMRLMPCRPIVLSGPSGGGKSTILNRAMKEYPNSFAFSVSHTTRKPRQGEEHGVHYWFVNADDMQRMIENGEFLEYATFGGNTYGTSKKAVKDVESTGKICVLDIELQGVLNIKKSNLNARFILIRPPSLEILEKRLRDRGTEKEEDIEKRLKHAREDLKASEQNPDLFDLVIVNDDLETAYKQFIAAIEDDLMSISSA</sequence>
<feature type="region of interest" description="Disordered" evidence="7">
    <location>
        <begin position="1"/>
        <end position="22"/>
    </location>
</feature>
<evidence type="ECO:0000313" key="10">
    <source>
        <dbReference type="Proteomes" id="UP001176961"/>
    </source>
</evidence>
<keyword evidence="6" id="KW-0067">ATP-binding</keyword>
<dbReference type="GO" id="GO:0004385">
    <property type="term" value="F:GMP kinase activity"/>
    <property type="evidence" value="ECO:0007669"/>
    <property type="project" value="UniProtKB-EC"/>
</dbReference>
<evidence type="ECO:0000256" key="5">
    <source>
        <dbReference type="ARBA" id="ARBA00022777"/>
    </source>
</evidence>
<dbReference type="Gene3D" id="3.40.50.300">
    <property type="entry name" value="P-loop containing nucleotide triphosphate hydrolases"/>
    <property type="match status" value="1"/>
</dbReference>
<protein>
    <recommendedName>
        <fullName evidence="2">guanylate kinase</fullName>
        <ecNumber evidence="2">2.7.4.8</ecNumber>
    </recommendedName>
</protein>
<comment type="similarity">
    <text evidence="1">Belongs to the guanylate kinase family.</text>
</comment>
<proteinExistence type="inferred from homology"/>
<dbReference type="EMBL" id="CATQJL010000112">
    <property type="protein sequence ID" value="CAJ0596333.1"/>
    <property type="molecule type" value="Genomic_DNA"/>
</dbReference>
<dbReference type="GO" id="GO:0005829">
    <property type="term" value="C:cytosol"/>
    <property type="evidence" value="ECO:0007669"/>
    <property type="project" value="TreeGrafter"/>
</dbReference>
<evidence type="ECO:0000256" key="1">
    <source>
        <dbReference type="ARBA" id="ARBA00005790"/>
    </source>
</evidence>
<dbReference type="PROSITE" id="PS00856">
    <property type="entry name" value="GUANYLATE_KINASE_1"/>
    <property type="match status" value="1"/>
</dbReference>
<dbReference type="EC" id="2.7.4.8" evidence="2"/>
<dbReference type="PANTHER" id="PTHR23117:SF13">
    <property type="entry name" value="GUANYLATE KINASE"/>
    <property type="match status" value="1"/>
</dbReference>
<dbReference type="InterPro" id="IPR020590">
    <property type="entry name" value="Guanylate_kinase_CS"/>
</dbReference>
<dbReference type="InterPro" id="IPR008145">
    <property type="entry name" value="GK/Ca_channel_bsu"/>
</dbReference>
<keyword evidence="4" id="KW-0547">Nucleotide-binding</keyword>
<dbReference type="AlphaFoldDB" id="A0AA36GQG8"/>
<name>A0AA36GQG8_CYLNA</name>
<dbReference type="SMART" id="SM00072">
    <property type="entry name" value="GuKc"/>
    <property type="match status" value="1"/>
</dbReference>
<dbReference type="FunFam" id="3.40.50.300:FF:000776">
    <property type="entry name" value="Guanylate kinase 2"/>
    <property type="match status" value="1"/>
</dbReference>
<evidence type="ECO:0000256" key="2">
    <source>
        <dbReference type="ARBA" id="ARBA00012961"/>
    </source>
</evidence>
<feature type="domain" description="Guanylate kinase-like" evidence="8">
    <location>
        <begin position="42"/>
        <end position="225"/>
    </location>
</feature>
<comment type="caution">
    <text evidence="9">The sequence shown here is derived from an EMBL/GenBank/DDBJ whole genome shotgun (WGS) entry which is preliminary data.</text>
</comment>
<reference evidence="9" key="1">
    <citation type="submission" date="2023-07" db="EMBL/GenBank/DDBJ databases">
        <authorList>
            <consortium name="CYATHOMIX"/>
        </authorList>
    </citation>
    <scope>NUCLEOTIDE SEQUENCE</scope>
    <source>
        <strain evidence="9">N/A</strain>
    </source>
</reference>
<evidence type="ECO:0000256" key="4">
    <source>
        <dbReference type="ARBA" id="ARBA00022741"/>
    </source>
</evidence>
<dbReference type="InterPro" id="IPR017665">
    <property type="entry name" value="Guanylate_kinase"/>
</dbReference>
<keyword evidence="10" id="KW-1185">Reference proteome</keyword>
<evidence type="ECO:0000256" key="6">
    <source>
        <dbReference type="ARBA" id="ARBA00022840"/>
    </source>
</evidence>
<dbReference type="CDD" id="cd00071">
    <property type="entry name" value="GMPK"/>
    <property type="match status" value="1"/>
</dbReference>
<keyword evidence="5" id="KW-0418">Kinase</keyword>
<dbReference type="NCBIfam" id="TIGR03263">
    <property type="entry name" value="guanyl_kin"/>
    <property type="match status" value="1"/>
</dbReference>
<evidence type="ECO:0000259" key="8">
    <source>
        <dbReference type="PROSITE" id="PS50052"/>
    </source>
</evidence>
<dbReference type="PANTHER" id="PTHR23117">
    <property type="entry name" value="GUANYLATE KINASE-RELATED"/>
    <property type="match status" value="1"/>
</dbReference>
<evidence type="ECO:0000313" key="9">
    <source>
        <dbReference type="EMBL" id="CAJ0596333.1"/>
    </source>
</evidence>
<gene>
    <name evidence="9" type="ORF">CYNAS_LOCUS8316</name>
</gene>
<evidence type="ECO:0000256" key="3">
    <source>
        <dbReference type="ARBA" id="ARBA00022679"/>
    </source>
</evidence>
<organism evidence="9 10">
    <name type="scientific">Cylicocyclus nassatus</name>
    <name type="common">Nematode worm</name>
    <dbReference type="NCBI Taxonomy" id="53992"/>
    <lineage>
        <taxon>Eukaryota</taxon>
        <taxon>Metazoa</taxon>
        <taxon>Ecdysozoa</taxon>
        <taxon>Nematoda</taxon>
        <taxon>Chromadorea</taxon>
        <taxon>Rhabditida</taxon>
        <taxon>Rhabditina</taxon>
        <taxon>Rhabditomorpha</taxon>
        <taxon>Strongyloidea</taxon>
        <taxon>Strongylidae</taxon>
        <taxon>Cylicocyclus</taxon>
    </lineage>
</organism>
<dbReference type="Proteomes" id="UP001176961">
    <property type="component" value="Unassembled WGS sequence"/>
</dbReference>
<dbReference type="InterPro" id="IPR008144">
    <property type="entry name" value="Guanylate_kin-like_dom"/>
</dbReference>
<dbReference type="Pfam" id="PF00625">
    <property type="entry name" value="Guanylate_kin"/>
    <property type="match status" value="1"/>
</dbReference>
<dbReference type="InterPro" id="IPR027417">
    <property type="entry name" value="P-loop_NTPase"/>
</dbReference>